<reference evidence="3" key="1">
    <citation type="submission" date="2016-02" db="EMBL/GenBank/DDBJ databases">
        <authorList>
            <person name="liu f."/>
        </authorList>
    </citation>
    <scope>NUCLEOTIDE SEQUENCE [LARGE SCALE GENOMIC DNA]</scope>
</reference>
<evidence type="ECO:0000313" key="2">
    <source>
        <dbReference type="EMBL" id="SAY39142.1"/>
    </source>
</evidence>
<accession>A0A165AGD3</accession>
<protein>
    <submittedName>
        <fullName evidence="2">Uncharacterized protein</fullName>
    </submittedName>
</protein>
<keyword evidence="1" id="KW-0472">Membrane</keyword>
<dbReference type="Proteomes" id="UP000182631">
    <property type="component" value="Unassembled WGS sequence"/>
</dbReference>
<dbReference type="EMBL" id="FITM01000132">
    <property type="protein sequence ID" value="SAY39142.1"/>
    <property type="molecule type" value="Genomic_DNA"/>
</dbReference>
<keyword evidence="1" id="KW-0812">Transmembrane</keyword>
<keyword evidence="1" id="KW-1133">Transmembrane helix</keyword>
<dbReference type="AlphaFoldDB" id="A0A165AGD3"/>
<sequence length="81" mass="8951">MPSIPPTLMIMAAVVGAMAACAGVIVTVLIFLWNKLDKQFDDLKTRQNRQFDALRSDLKDGLGKLEAKVDRLLESHLPNPC</sequence>
<feature type="transmembrane region" description="Helical" evidence="1">
    <location>
        <begin position="6"/>
        <end position="33"/>
    </location>
</feature>
<keyword evidence="3" id="KW-1185">Reference proteome</keyword>
<name>A0A165AGD3_9SYNE</name>
<proteinExistence type="predicted"/>
<dbReference type="RefSeq" id="WP_143324622.1">
    <property type="nucleotide sequence ID" value="NZ_FITM01000132.1"/>
</dbReference>
<evidence type="ECO:0000256" key="1">
    <source>
        <dbReference type="SAM" id="Phobius"/>
    </source>
</evidence>
<gene>
    <name evidence="2" type="ORF">FLM9_1206</name>
</gene>
<evidence type="ECO:0000313" key="3">
    <source>
        <dbReference type="Proteomes" id="UP000182631"/>
    </source>
</evidence>
<organism evidence="2 3">
    <name type="scientific">Candidatus Synechococcus spongiarum</name>
    <dbReference type="NCBI Taxonomy" id="431041"/>
    <lineage>
        <taxon>Bacteria</taxon>
        <taxon>Bacillati</taxon>
        <taxon>Cyanobacteriota</taxon>
        <taxon>Cyanophyceae</taxon>
        <taxon>Synechococcales</taxon>
        <taxon>Synechococcaceae</taxon>
        <taxon>Synechococcus</taxon>
    </lineage>
</organism>